<accession>A0A2M7T6L3</accession>
<dbReference type="Gene3D" id="3.30.2310.20">
    <property type="entry name" value="RelE-like"/>
    <property type="match status" value="1"/>
</dbReference>
<comment type="caution">
    <text evidence="1">The sequence shown here is derived from an EMBL/GenBank/DDBJ whole genome shotgun (WGS) entry which is preliminary data.</text>
</comment>
<gene>
    <name evidence="1" type="ORF">COY37_08195</name>
</gene>
<dbReference type="SUPFAM" id="SSF143011">
    <property type="entry name" value="RelE-like"/>
    <property type="match status" value="1"/>
</dbReference>
<dbReference type="AlphaFoldDB" id="A0A2M7T6L3"/>
<name>A0A2M7T6L3_9ACTN</name>
<sequence length="92" mass="10746">MIKSFKHKGLERFFYSDNRSGINAKHAARLGRILDRLDASVRPQDMNLPGYKLHELKGKEKGTWSVWVSGNWRVIFRFDGIDATDVDYCDYH</sequence>
<dbReference type="PANTHER" id="PTHR40266:SF2">
    <property type="entry name" value="TOXIN HIGB-1"/>
    <property type="match status" value="1"/>
</dbReference>
<dbReference type="Proteomes" id="UP000230956">
    <property type="component" value="Unassembled WGS sequence"/>
</dbReference>
<dbReference type="EMBL" id="PFNG01000194">
    <property type="protein sequence ID" value="PIZ36620.1"/>
    <property type="molecule type" value="Genomic_DNA"/>
</dbReference>
<organism evidence="1 2">
    <name type="scientific">Candidatus Aquicultor secundus</name>
    <dbReference type="NCBI Taxonomy" id="1973895"/>
    <lineage>
        <taxon>Bacteria</taxon>
        <taxon>Bacillati</taxon>
        <taxon>Actinomycetota</taxon>
        <taxon>Candidatus Aquicultoria</taxon>
        <taxon>Candidatus Aquicultorales</taxon>
        <taxon>Candidatus Aquicultoraceae</taxon>
        <taxon>Candidatus Aquicultor</taxon>
    </lineage>
</organism>
<dbReference type="PANTHER" id="PTHR40266">
    <property type="entry name" value="TOXIN HIGB-1"/>
    <property type="match status" value="1"/>
</dbReference>
<dbReference type="InterPro" id="IPR035093">
    <property type="entry name" value="RelE/ParE_toxin_dom_sf"/>
</dbReference>
<protein>
    <submittedName>
        <fullName evidence="1">Peptidase</fullName>
    </submittedName>
</protein>
<evidence type="ECO:0000313" key="2">
    <source>
        <dbReference type="Proteomes" id="UP000230956"/>
    </source>
</evidence>
<dbReference type="InterPro" id="IPR007711">
    <property type="entry name" value="HigB-1"/>
</dbReference>
<dbReference type="RefSeq" id="WP_286678690.1">
    <property type="nucleotide sequence ID" value="NZ_MNXI01000098.1"/>
</dbReference>
<dbReference type="Pfam" id="PF05015">
    <property type="entry name" value="HigB-like_toxin"/>
    <property type="match status" value="1"/>
</dbReference>
<reference evidence="2" key="1">
    <citation type="submission" date="2017-09" db="EMBL/GenBank/DDBJ databases">
        <title>Depth-based differentiation of microbial function through sediment-hosted aquifers and enrichment of novel symbionts in the deep terrestrial subsurface.</title>
        <authorList>
            <person name="Probst A.J."/>
            <person name="Ladd B."/>
            <person name="Jarett J.K."/>
            <person name="Geller-Mcgrath D.E."/>
            <person name="Sieber C.M.K."/>
            <person name="Emerson J.B."/>
            <person name="Anantharaman K."/>
            <person name="Thomas B.C."/>
            <person name="Malmstrom R."/>
            <person name="Stieglmeier M."/>
            <person name="Klingl A."/>
            <person name="Woyke T."/>
            <person name="Ryan C.M."/>
            <person name="Banfield J.F."/>
        </authorList>
    </citation>
    <scope>NUCLEOTIDE SEQUENCE [LARGE SCALE GENOMIC DNA]</scope>
</reference>
<proteinExistence type="predicted"/>
<evidence type="ECO:0000313" key="1">
    <source>
        <dbReference type="EMBL" id="PIZ36620.1"/>
    </source>
</evidence>